<name>A0A2P2QME4_RHIMU</name>
<evidence type="ECO:0000313" key="1">
    <source>
        <dbReference type="EMBL" id="MBX68180.1"/>
    </source>
</evidence>
<protein>
    <submittedName>
        <fullName evidence="1">Uncharacterized protein</fullName>
    </submittedName>
</protein>
<dbReference type="EMBL" id="GGEC01087696">
    <property type="protein sequence ID" value="MBX68180.1"/>
    <property type="molecule type" value="Transcribed_RNA"/>
</dbReference>
<dbReference type="AlphaFoldDB" id="A0A2P2QME4"/>
<organism evidence="1">
    <name type="scientific">Rhizophora mucronata</name>
    <name type="common">Asiatic mangrove</name>
    <dbReference type="NCBI Taxonomy" id="61149"/>
    <lineage>
        <taxon>Eukaryota</taxon>
        <taxon>Viridiplantae</taxon>
        <taxon>Streptophyta</taxon>
        <taxon>Embryophyta</taxon>
        <taxon>Tracheophyta</taxon>
        <taxon>Spermatophyta</taxon>
        <taxon>Magnoliopsida</taxon>
        <taxon>eudicotyledons</taxon>
        <taxon>Gunneridae</taxon>
        <taxon>Pentapetalae</taxon>
        <taxon>rosids</taxon>
        <taxon>fabids</taxon>
        <taxon>Malpighiales</taxon>
        <taxon>Rhizophoraceae</taxon>
        <taxon>Rhizophora</taxon>
    </lineage>
</organism>
<accession>A0A2P2QME4</accession>
<proteinExistence type="predicted"/>
<sequence>MNSMRMHISSFTFLCSV</sequence>
<reference evidence="1" key="1">
    <citation type="submission" date="2018-02" db="EMBL/GenBank/DDBJ databases">
        <title>Rhizophora mucronata_Transcriptome.</title>
        <authorList>
            <person name="Meera S.P."/>
            <person name="Sreeshan A."/>
            <person name="Augustine A."/>
        </authorList>
    </citation>
    <scope>NUCLEOTIDE SEQUENCE</scope>
    <source>
        <tissue evidence="1">Leaf</tissue>
    </source>
</reference>